<dbReference type="VEuPathDB" id="FungiDB:TRICI_004646"/>
<dbReference type="Proteomes" id="UP000761534">
    <property type="component" value="Unassembled WGS sequence"/>
</dbReference>
<dbReference type="InterPro" id="IPR036047">
    <property type="entry name" value="F-box-like_dom_sf"/>
</dbReference>
<comment type="caution">
    <text evidence="4">The sequence shown here is derived from an EMBL/GenBank/DDBJ whole genome shotgun (WGS) entry which is preliminary data.</text>
</comment>
<dbReference type="Gene3D" id="1.20.1280.50">
    <property type="match status" value="1"/>
</dbReference>
<dbReference type="PANTHER" id="PTHR22904:SF523">
    <property type="entry name" value="STRESS-INDUCED-PHOSPHOPROTEIN 1"/>
    <property type="match status" value="1"/>
</dbReference>
<evidence type="ECO:0000313" key="5">
    <source>
        <dbReference type="Proteomes" id="UP000761534"/>
    </source>
</evidence>
<evidence type="ECO:0000313" key="4">
    <source>
        <dbReference type="EMBL" id="KAA8909057.1"/>
    </source>
</evidence>
<dbReference type="Gene3D" id="3.80.10.10">
    <property type="entry name" value="Ribonuclease Inhibitor"/>
    <property type="match status" value="1"/>
</dbReference>
<organism evidence="4 5">
    <name type="scientific">Trichomonascus ciferrii</name>
    <dbReference type="NCBI Taxonomy" id="44093"/>
    <lineage>
        <taxon>Eukaryota</taxon>
        <taxon>Fungi</taxon>
        <taxon>Dikarya</taxon>
        <taxon>Ascomycota</taxon>
        <taxon>Saccharomycotina</taxon>
        <taxon>Dipodascomycetes</taxon>
        <taxon>Dipodascales</taxon>
        <taxon>Trichomonascaceae</taxon>
        <taxon>Trichomonascus</taxon>
        <taxon>Trichomonascus ciferrii complex</taxon>
    </lineage>
</organism>
<evidence type="ECO:0000259" key="3">
    <source>
        <dbReference type="PROSITE" id="PS50181"/>
    </source>
</evidence>
<dbReference type="GO" id="GO:0051879">
    <property type="term" value="F:Hsp90 protein binding"/>
    <property type="evidence" value="ECO:0007669"/>
    <property type="project" value="TreeGrafter"/>
</dbReference>
<keyword evidence="5" id="KW-1185">Reference proteome</keyword>
<dbReference type="SUPFAM" id="SSF81383">
    <property type="entry name" value="F-box domain"/>
    <property type="match status" value="1"/>
</dbReference>
<dbReference type="Pfam" id="PF12937">
    <property type="entry name" value="F-box-like"/>
    <property type="match status" value="1"/>
</dbReference>
<dbReference type="PROSITE" id="PS50181">
    <property type="entry name" value="FBOX"/>
    <property type="match status" value="1"/>
</dbReference>
<evidence type="ECO:0000256" key="1">
    <source>
        <dbReference type="ARBA" id="ARBA00022737"/>
    </source>
</evidence>
<reference evidence="4" key="1">
    <citation type="journal article" date="2019" name="G3 (Bethesda)">
        <title>Genome Assemblies of Two Rare Opportunistic Yeast Pathogens: Diutina rugosa (syn. Candida rugosa) and Trichomonascus ciferrii (syn. Candida ciferrii).</title>
        <authorList>
            <person name="Mixao V."/>
            <person name="Saus E."/>
            <person name="Hansen A.P."/>
            <person name="Lass-Florl C."/>
            <person name="Gabaldon T."/>
        </authorList>
    </citation>
    <scope>NUCLEOTIDE SEQUENCE</scope>
    <source>
        <strain evidence="4">CBS 4856</strain>
    </source>
</reference>
<dbReference type="AlphaFoldDB" id="A0A642V1U4"/>
<keyword evidence="1" id="KW-0677">Repeat</keyword>
<proteinExistence type="predicted"/>
<dbReference type="OrthoDB" id="629492at2759"/>
<evidence type="ECO:0000256" key="2">
    <source>
        <dbReference type="ARBA" id="ARBA00022803"/>
    </source>
</evidence>
<dbReference type="EMBL" id="SWFS01000350">
    <property type="protein sequence ID" value="KAA8909057.1"/>
    <property type="molecule type" value="Genomic_DNA"/>
</dbReference>
<gene>
    <name evidence="4" type="ORF">TRICI_004646</name>
</gene>
<dbReference type="InterPro" id="IPR011990">
    <property type="entry name" value="TPR-like_helical_dom_sf"/>
</dbReference>
<dbReference type="InterPro" id="IPR032675">
    <property type="entry name" value="LRR_dom_sf"/>
</dbReference>
<dbReference type="Gene3D" id="1.25.40.10">
    <property type="entry name" value="Tetratricopeptide repeat domain"/>
    <property type="match status" value="1"/>
</dbReference>
<dbReference type="SUPFAM" id="SSF52047">
    <property type="entry name" value="RNI-like"/>
    <property type="match status" value="1"/>
</dbReference>
<feature type="domain" description="F-box" evidence="3">
    <location>
        <begin position="140"/>
        <end position="187"/>
    </location>
</feature>
<accession>A0A642V1U4</accession>
<keyword evidence="2" id="KW-0802">TPR repeat</keyword>
<sequence>MEGLQIRAIAKYKAGQYGDSVKLFDKAIQAAAASKVPVSKQVLLLDQRAACHEKRQDLDSALSDAKKMIKLAPNECVGYLRTGKVLQLKENDSFAYRVYSRGLKNSQMDDSLYGVLERVRNKVKQKLETNIDGVRRASFRDPVGVLPYEMLHDIFSRLPFKTLVKCLRVSKHWYNHLTTDYALWYCIDLRQSKKPVSQPKKIIQRYMEFSKKQQRELYLHKVNVSNEEQLFQWLFVNGHLSHFESLDLVFHSDKIKKWIEELSHLKISLSEGKNPKRLSIQSAAYYEHALILLSVLPSIESFQWQDSGTYGDTPSLDNLEKAISKVTEFNLASLSIHSSRRSRLVEDDLMANLLHKSPHITQLDISLNASYNWTEWVSILPQNKLTSLKISLKDMIRVRSLPFELLTCLKLDNLELNDGLELSMIPSYDLSNLTQLDLTGLKFFQHGLSKFFEHYQCGPNLTTLILNYCRDGYALSTINGYTSLIGKYCPRLERLSFLGSSSVCDKTIEGVIKSDNNKVLQEVDLSATHATGISMINLVKHGVSALGIEGCDISSDTYSWLKKQQVMKPSTFSIVL</sequence>
<protein>
    <recommendedName>
        <fullName evidence="3">F-box domain-containing protein</fullName>
    </recommendedName>
</protein>
<dbReference type="InterPro" id="IPR001810">
    <property type="entry name" value="F-box_dom"/>
</dbReference>
<dbReference type="SMART" id="SM00256">
    <property type="entry name" value="FBOX"/>
    <property type="match status" value="1"/>
</dbReference>
<dbReference type="SUPFAM" id="SSF48452">
    <property type="entry name" value="TPR-like"/>
    <property type="match status" value="1"/>
</dbReference>
<name>A0A642V1U4_9ASCO</name>
<dbReference type="PANTHER" id="PTHR22904">
    <property type="entry name" value="TPR REPEAT CONTAINING PROTEIN"/>
    <property type="match status" value="1"/>
</dbReference>